<feature type="signal peptide" evidence="10">
    <location>
        <begin position="1"/>
        <end position="24"/>
    </location>
</feature>
<dbReference type="PANTHER" id="PTHR22600">
    <property type="entry name" value="BETA-HEXOSAMINIDASE"/>
    <property type="match status" value="1"/>
</dbReference>
<dbReference type="InterPro" id="IPR017853">
    <property type="entry name" value="GH"/>
</dbReference>
<dbReference type="PRINTS" id="PR00738">
    <property type="entry name" value="GLHYDRLASE20"/>
</dbReference>
<dbReference type="Gene3D" id="3.20.20.80">
    <property type="entry name" value="Glycosidases"/>
    <property type="match status" value="1"/>
</dbReference>
<feature type="chain" id="PRO_5012806561" description="beta-N-acetylhexosaminidase" evidence="10">
    <location>
        <begin position="25"/>
        <end position="921"/>
    </location>
</feature>
<feature type="domain" description="Chitobiase/beta-hexosaminidases N-terminal" evidence="11">
    <location>
        <begin position="44"/>
        <end position="210"/>
    </location>
</feature>
<evidence type="ECO:0000313" key="13">
    <source>
        <dbReference type="Proteomes" id="UP000217289"/>
    </source>
</evidence>
<dbReference type="SUPFAM" id="SSF55545">
    <property type="entry name" value="beta-N-acetylhexosaminidase-like domain"/>
    <property type="match status" value="1"/>
</dbReference>
<dbReference type="InterPro" id="IPR015882">
    <property type="entry name" value="HEX_bac_N"/>
</dbReference>
<dbReference type="Gene3D" id="2.60.40.290">
    <property type="match status" value="1"/>
</dbReference>
<feature type="compositionally biased region" description="Pro residues" evidence="9">
    <location>
        <begin position="23"/>
        <end position="41"/>
    </location>
</feature>
<dbReference type="PANTHER" id="PTHR22600:SF57">
    <property type="entry name" value="BETA-N-ACETYLHEXOSAMINIDASE"/>
    <property type="match status" value="1"/>
</dbReference>
<evidence type="ECO:0000259" key="11">
    <source>
        <dbReference type="SMART" id="SM01081"/>
    </source>
</evidence>
<dbReference type="SUPFAM" id="SSF81296">
    <property type="entry name" value="E set domains"/>
    <property type="match status" value="1"/>
</dbReference>
<comment type="similarity">
    <text evidence="2">Belongs to the glycosyl hydrolase 20 family.</text>
</comment>
<dbReference type="RefSeq" id="WP_095979186.1">
    <property type="nucleotide sequence ID" value="NZ_CP022163.1"/>
</dbReference>
<protein>
    <recommendedName>
        <fullName evidence="3">beta-N-acetylhexosaminidase</fullName>
        <ecNumber evidence="3">3.2.1.52</ecNumber>
    </recommendedName>
    <alternativeName>
        <fullName evidence="6">Beta-N-acetylhexosaminidase</fullName>
    </alternativeName>
    <alternativeName>
        <fullName evidence="7">N-acetyl-beta-glucosaminidase</fullName>
    </alternativeName>
</protein>
<dbReference type="PROSITE" id="PS51257">
    <property type="entry name" value="PROKAR_LIPOPROTEIN"/>
    <property type="match status" value="1"/>
</dbReference>
<evidence type="ECO:0000256" key="1">
    <source>
        <dbReference type="ARBA" id="ARBA00001231"/>
    </source>
</evidence>
<dbReference type="OrthoDB" id="9763537at2"/>
<evidence type="ECO:0000256" key="7">
    <source>
        <dbReference type="ARBA" id="ARBA00033000"/>
    </source>
</evidence>
<keyword evidence="13" id="KW-1185">Reference proteome</keyword>
<dbReference type="SUPFAM" id="SSF49384">
    <property type="entry name" value="Carbohydrate-binding domain"/>
    <property type="match status" value="1"/>
</dbReference>
<dbReference type="Pfam" id="PF03174">
    <property type="entry name" value="CHB_HEX_C"/>
    <property type="match status" value="1"/>
</dbReference>
<dbReference type="InterPro" id="IPR004867">
    <property type="entry name" value="CHB_C_dom"/>
</dbReference>
<dbReference type="GO" id="GO:0005975">
    <property type="term" value="P:carbohydrate metabolic process"/>
    <property type="evidence" value="ECO:0007669"/>
    <property type="project" value="InterPro"/>
</dbReference>
<dbReference type="AlphaFoldDB" id="A0A250IHS0"/>
<dbReference type="Proteomes" id="UP000217289">
    <property type="component" value="Chromosome"/>
</dbReference>
<evidence type="ECO:0000256" key="10">
    <source>
        <dbReference type="SAM" id="SignalP"/>
    </source>
</evidence>
<evidence type="ECO:0000313" key="12">
    <source>
        <dbReference type="EMBL" id="ATB30770.1"/>
    </source>
</evidence>
<organism evidence="12 13">
    <name type="scientific">Melittangium boletus DSM 14713</name>
    <dbReference type="NCBI Taxonomy" id="1294270"/>
    <lineage>
        <taxon>Bacteria</taxon>
        <taxon>Pseudomonadati</taxon>
        <taxon>Myxococcota</taxon>
        <taxon>Myxococcia</taxon>
        <taxon>Myxococcales</taxon>
        <taxon>Cystobacterineae</taxon>
        <taxon>Archangiaceae</taxon>
        <taxon>Melittangium</taxon>
    </lineage>
</organism>
<dbReference type="InterPro" id="IPR012291">
    <property type="entry name" value="CBM2_carb-bd_dom_sf"/>
</dbReference>
<comment type="catalytic activity">
    <reaction evidence="1">
        <text>Hydrolysis of terminal non-reducing N-acetyl-D-hexosamine residues in N-acetyl-beta-D-hexosaminides.</text>
        <dbReference type="EC" id="3.2.1.52"/>
    </reaction>
</comment>
<evidence type="ECO:0000256" key="8">
    <source>
        <dbReference type="PIRSR" id="PIRSR625705-1"/>
    </source>
</evidence>
<feature type="region of interest" description="Disordered" evidence="9">
    <location>
        <begin position="21"/>
        <end position="43"/>
    </location>
</feature>
<proteinExistence type="inferred from homology"/>
<evidence type="ECO:0000256" key="5">
    <source>
        <dbReference type="ARBA" id="ARBA00023295"/>
    </source>
</evidence>
<dbReference type="Pfam" id="PF00728">
    <property type="entry name" value="Glyco_hydro_20"/>
    <property type="match status" value="1"/>
</dbReference>
<dbReference type="SUPFAM" id="SSF51445">
    <property type="entry name" value="(Trans)glycosidases"/>
    <property type="match status" value="1"/>
</dbReference>
<dbReference type="InterPro" id="IPR008965">
    <property type="entry name" value="CBM2/CBM3_carb-bd_dom_sf"/>
</dbReference>
<feature type="active site" description="Proton donor" evidence="8">
    <location>
        <position position="604"/>
    </location>
</feature>
<dbReference type="GO" id="GO:0004563">
    <property type="term" value="F:beta-N-acetylhexosaminidase activity"/>
    <property type="evidence" value="ECO:0007669"/>
    <property type="project" value="UniProtKB-EC"/>
</dbReference>
<dbReference type="KEGG" id="mbd:MEBOL_004232"/>
<reference evidence="12 13" key="1">
    <citation type="submission" date="2017-06" db="EMBL/GenBank/DDBJ databases">
        <authorList>
            <person name="Kim H.J."/>
            <person name="Triplett B.A."/>
        </authorList>
    </citation>
    <scope>NUCLEOTIDE SEQUENCE [LARGE SCALE GENOMIC DNA]</scope>
    <source>
        <strain evidence="12 13">DSM 14713</strain>
    </source>
</reference>
<dbReference type="Pfam" id="PF02838">
    <property type="entry name" value="Glyco_hydro_20b"/>
    <property type="match status" value="1"/>
</dbReference>
<dbReference type="InterPro" id="IPR015883">
    <property type="entry name" value="Glyco_hydro_20_cat"/>
</dbReference>
<dbReference type="Gene3D" id="3.30.379.10">
    <property type="entry name" value="Chitobiase/beta-hexosaminidase domain 2-like"/>
    <property type="match status" value="1"/>
</dbReference>
<accession>A0A250IHS0</accession>
<keyword evidence="10" id="KW-0732">Signal</keyword>
<keyword evidence="4" id="KW-0378">Hydrolase</keyword>
<evidence type="ECO:0000256" key="6">
    <source>
        <dbReference type="ARBA" id="ARBA00030512"/>
    </source>
</evidence>
<dbReference type="GO" id="GO:0030247">
    <property type="term" value="F:polysaccharide binding"/>
    <property type="evidence" value="ECO:0007669"/>
    <property type="project" value="InterPro"/>
</dbReference>
<dbReference type="GO" id="GO:0016020">
    <property type="term" value="C:membrane"/>
    <property type="evidence" value="ECO:0007669"/>
    <property type="project" value="TreeGrafter"/>
</dbReference>
<dbReference type="InterPro" id="IPR025705">
    <property type="entry name" value="Beta_hexosaminidase_sua/sub"/>
</dbReference>
<dbReference type="Pfam" id="PF03173">
    <property type="entry name" value="CHB_HEX"/>
    <property type="match status" value="1"/>
</dbReference>
<dbReference type="SMART" id="SM01081">
    <property type="entry name" value="CHB_HEX"/>
    <property type="match status" value="1"/>
</dbReference>
<dbReference type="GO" id="GO:0030203">
    <property type="term" value="P:glycosaminoglycan metabolic process"/>
    <property type="evidence" value="ECO:0007669"/>
    <property type="project" value="TreeGrafter"/>
</dbReference>
<dbReference type="EC" id="3.2.1.52" evidence="3"/>
<evidence type="ECO:0000256" key="3">
    <source>
        <dbReference type="ARBA" id="ARBA00012663"/>
    </source>
</evidence>
<name>A0A250IHS0_9BACT</name>
<evidence type="ECO:0000256" key="2">
    <source>
        <dbReference type="ARBA" id="ARBA00006285"/>
    </source>
</evidence>
<dbReference type="Gene3D" id="2.60.40.10">
    <property type="entry name" value="Immunoglobulins"/>
    <property type="match status" value="1"/>
</dbReference>
<dbReference type="InterPro" id="IPR029018">
    <property type="entry name" value="Hex-like_dom2"/>
</dbReference>
<evidence type="ECO:0000256" key="9">
    <source>
        <dbReference type="SAM" id="MobiDB-lite"/>
    </source>
</evidence>
<sequence length="921" mass="101519">MKRFLTSLPVMAVLAAGCSDPAQPDPVQPDPDPVQPAPKPTVPASVSVEWQPVDNSVGSWMFFRSTFTIENKGPGELGNQGWKLYFSFVRRILNEGEGSQEENLFQSLAKQGIRITKADLAGSGDYFVLEPLPEFKPIAVGERRVLDVLASDWAILKSDAPAGFHIVFSGGEHKGDVAYAVPSTVKLDASDPKQTTRFEGDKMPVQTPGLRFKENPALQDVELKRQLLPAPRSLTTREGKVTLSNGTTIGYAGPLQGEASYLVSALGDVLAGTVSSRATQGDEHIQLRIQADLDTDGDGTADAEGYTLDAQDGKILITGADAAGVFHGIQTLRQLIPVDAYAAAVNPSNRKAEFSVPAVLIADAPGFSHRGMALDVGRHFQSKETVKKLLDVLAYYKINKFHFHLTDDEGWRLEIPGIPELTSYGSRRGFDLAETEMMHAAMGSSNDLDSGDRIELKPAKRPAEQTVRPAYQGFEQEMLNFVGKGSGYYTTKDFEEILAYATERHIDVIPEIDMPGHARAAVMSMEYRYRKLKDTNPEQAAMYRLVDPNDTSKHTSVQAYTDNFVNPCLETSYAFLTKVVQEVKARYDAVPGARLLVIHGGGDELPSLQNGANVWWQGSPLCKQNAATKDLDDIGLANHFFTRWSEIITATGAKMTGWDDVIHHGLSLPGFIPMPWSNVWGWGREDDAYKFANEGYSVILAHSTNLYMDLAYNKDPDEPGYYWANFTDEKKTFEYRPFDIYANATEDRMGNPINPADLKDKVRLKAENKKNIIGMQGLLWSENVKTPEVMEYLAFPKILGVAERAWNPELPAVEEMPALWAQFTNALGQSILPRLDAYRPVDPRGELPDTVGVNYRIPLPGAEISGGKLTANVRFPGLGIEYSTDNGTTWKRYSAPVDVSGRVLLRSLATDGRTSRVAELN</sequence>
<dbReference type="CDD" id="cd02847">
    <property type="entry name" value="E_set_Chitobiase_C"/>
    <property type="match status" value="1"/>
</dbReference>
<dbReference type="InterPro" id="IPR004866">
    <property type="entry name" value="CHB/HEX_N_dom"/>
</dbReference>
<dbReference type="EMBL" id="CP022163">
    <property type="protein sequence ID" value="ATB30770.1"/>
    <property type="molecule type" value="Genomic_DNA"/>
</dbReference>
<dbReference type="InterPro" id="IPR013783">
    <property type="entry name" value="Ig-like_fold"/>
</dbReference>
<keyword evidence="5" id="KW-0326">Glycosidase</keyword>
<evidence type="ECO:0000256" key="4">
    <source>
        <dbReference type="ARBA" id="ARBA00022801"/>
    </source>
</evidence>
<gene>
    <name evidence="12" type="ORF">MEBOL_004232</name>
</gene>
<dbReference type="InterPro" id="IPR014756">
    <property type="entry name" value="Ig_E-set"/>
</dbReference>